<dbReference type="AlphaFoldDB" id="A0A8J7Z1H7"/>
<dbReference type="SMART" id="SM00899">
    <property type="entry name" value="FeoA"/>
    <property type="match status" value="1"/>
</dbReference>
<dbReference type="PANTHER" id="PTHR43151">
    <property type="entry name" value="FEOA FAMILY PROTEIN"/>
    <property type="match status" value="1"/>
</dbReference>
<organism evidence="4 5">
    <name type="scientific">Candidatus Altarchaeum hamiconexum</name>
    <dbReference type="NCBI Taxonomy" id="1803513"/>
    <lineage>
        <taxon>Archaea</taxon>
        <taxon>Candidatus Altarchaeota</taxon>
        <taxon>Candidatus Altiarchaeia</taxon>
        <taxon>Candidatus Altarchaeales</taxon>
        <taxon>Candidatus Altarchaeaceae</taxon>
        <taxon>Candidatus Altarchaeum</taxon>
    </lineage>
</organism>
<keyword evidence="1" id="KW-0408">Iron</keyword>
<evidence type="ECO:0000256" key="1">
    <source>
        <dbReference type="ARBA" id="ARBA00023004"/>
    </source>
</evidence>
<dbReference type="InterPro" id="IPR007167">
    <property type="entry name" value="Fe-transptr_FeoA-like"/>
</dbReference>
<dbReference type="Proteomes" id="UP000738826">
    <property type="component" value="Unassembled WGS sequence"/>
</dbReference>
<name>A0A8J7Z1H7_9ARCH</name>
<accession>A0A8J7Z1H7</accession>
<dbReference type="EMBL" id="JAACVF010000044">
    <property type="protein sequence ID" value="NCN64806.1"/>
    <property type="molecule type" value="Genomic_DNA"/>
</dbReference>
<dbReference type="GO" id="GO:0046914">
    <property type="term" value="F:transition metal ion binding"/>
    <property type="evidence" value="ECO:0007669"/>
    <property type="project" value="InterPro"/>
</dbReference>
<dbReference type="Gene3D" id="2.30.30.90">
    <property type="match status" value="1"/>
</dbReference>
<evidence type="ECO:0000313" key="5">
    <source>
        <dbReference type="Proteomes" id="UP000738826"/>
    </source>
</evidence>
<evidence type="ECO:0000259" key="2">
    <source>
        <dbReference type="SMART" id="SM00899"/>
    </source>
</evidence>
<sequence length="77" mass="8738">MPLSMASEGTKVKIKRMYGGHGLLRRLHELGLVENGVVEIITNHFHGPMILKVFDSRVVIGRGQTHKIFVENVFIER</sequence>
<dbReference type="SUPFAM" id="SSF50037">
    <property type="entry name" value="C-terminal domain of transcriptional repressors"/>
    <property type="match status" value="1"/>
</dbReference>
<protein>
    <submittedName>
        <fullName evidence="4">Ferrous iron transport protein A</fullName>
    </submittedName>
</protein>
<dbReference type="PANTHER" id="PTHR43151:SF1">
    <property type="entry name" value="SSR2333 PROTEIN"/>
    <property type="match status" value="1"/>
</dbReference>
<dbReference type="InterPro" id="IPR053184">
    <property type="entry name" value="FeoA-like"/>
</dbReference>
<comment type="caution">
    <text evidence="4">The sequence shown here is derived from an EMBL/GenBank/DDBJ whole genome shotgun (WGS) entry which is preliminary data.</text>
</comment>
<evidence type="ECO:0000313" key="4">
    <source>
        <dbReference type="EMBL" id="NCS91288.1"/>
    </source>
</evidence>
<dbReference type="Pfam" id="PF04023">
    <property type="entry name" value="FeoA"/>
    <property type="match status" value="1"/>
</dbReference>
<reference evidence="4" key="1">
    <citation type="submission" date="2019-11" db="EMBL/GenBank/DDBJ databases">
        <title>Lipid analysis of CO2-rich subsurface aquifers suggests an autotrophy-based deep biosphere with lysolipids enriched in CPR bacteria.</title>
        <authorList>
            <person name="Probst A.J."/>
            <person name="Elling F.J."/>
            <person name="Castelle C.J."/>
            <person name="Zhu Q."/>
            <person name="Elvert M."/>
            <person name="Birarda G."/>
            <person name="Holman H.-Y."/>
            <person name="Lane K.R."/>
            <person name="Ladd B."/>
            <person name="Ryan M.C."/>
            <person name="Woyke T."/>
            <person name="Hinrichs K.-U."/>
            <person name="Banfield J.F."/>
        </authorList>
    </citation>
    <scope>NUCLEOTIDE SEQUENCE</scope>
    <source>
        <strain evidence="3">CG_2015-01_33_1645</strain>
        <strain evidence="4">CG_2015-04_33_537</strain>
    </source>
</reference>
<dbReference type="InterPro" id="IPR038157">
    <property type="entry name" value="FeoA_core_dom"/>
</dbReference>
<dbReference type="Proteomes" id="UP000768163">
    <property type="component" value="Unassembled WGS sequence"/>
</dbReference>
<evidence type="ECO:0000313" key="3">
    <source>
        <dbReference type="EMBL" id="NCN64806.1"/>
    </source>
</evidence>
<gene>
    <name evidence="4" type="ORF">GW779_02535</name>
    <name evidence="3" type="ORF">GW910_01845</name>
</gene>
<dbReference type="InterPro" id="IPR008988">
    <property type="entry name" value="Transcriptional_repressor_C"/>
</dbReference>
<proteinExistence type="predicted"/>
<dbReference type="EMBL" id="JAACQH010000046">
    <property type="protein sequence ID" value="NCS91288.1"/>
    <property type="molecule type" value="Genomic_DNA"/>
</dbReference>
<feature type="domain" description="Ferrous iron transporter FeoA-like" evidence="2">
    <location>
        <begin position="1"/>
        <end position="72"/>
    </location>
</feature>